<keyword evidence="4 6" id="KW-0472">Membrane</keyword>
<evidence type="ECO:0000313" key="7">
    <source>
        <dbReference type="EMBL" id="ROR71969.1"/>
    </source>
</evidence>
<keyword evidence="1" id="KW-1003">Cell membrane</keyword>
<protein>
    <submittedName>
        <fullName evidence="7">Fumarate reductase subunit C</fullName>
    </submittedName>
</protein>
<evidence type="ECO:0000256" key="5">
    <source>
        <dbReference type="SAM" id="MobiDB-lite"/>
    </source>
</evidence>
<evidence type="ECO:0000256" key="6">
    <source>
        <dbReference type="SAM" id="Phobius"/>
    </source>
</evidence>
<dbReference type="SUPFAM" id="SSF81343">
    <property type="entry name" value="Fumarate reductase respiratory complex transmembrane subunits"/>
    <property type="match status" value="1"/>
</dbReference>
<evidence type="ECO:0000256" key="3">
    <source>
        <dbReference type="ARBA" id="ARBA00022989"/>
    </source>
</evidence>
<dbReference type="InterPro" id="IPR034804">
    <property type="entry name" value="SQR/QFR_C/D"/>
</dbReference>
<accession>A0A3N2B9M4</accession>
<feature type="transmembrane region" description="Helical" evidence="6">
    <location>
        <begin position="152"/>
        <end position="179"/>
    </location>
</feature>
<dbReference type="EMBL" id="RKHK01000001">
    <property type="protein sequence ID" value="ROR71969.1"/>
    <property type="molecule type" value="Genomic_DNA"/>
</dbReference>
<gene>
    <name evidence="7" type="ORF">EDD31_0308</name>
</gene>
<sequence>MNVATSRPRALPQRAVRGQRPATGAARRAFPAHADSGVLTVLDERGVGQPMSHRRPYFRPLPRLWFLRSREFRAYALREVSSFVVGFFVLDLVVGLVALHLGPQAWEWWLRLQVHPVNVALIVLALAMTIVHAVTWFAAAPKIVKVRLGRSYLGDGWIIAAQYLALAAVAAALVFWLILGGAS</sequence>
<evidence type="ECO:0000313" key="8">
    <source>
        <dbReference type="Proteomes" id="UP000280668"/>
    </source>
</evidence>
<organism evidence="7 8">
    <name type="scientific">Bogoriella caseilytica</name>
    <dbReference type="NCBI Taxonomy" id="56055"/>
    <lineage>
        <taxon>Bacteria</taxon>
        <taxon>Bacillati</taxon>
        <taxon>Actinomycetota</taxon>
        <taxon>Actinomycetes</taxon>
        <taxon>Micrococcales</taxon>
        <taxon>Bogoriellaceae</taxon>
        <taxon>Bogoriella</taxon>
    </lineage>
</organism>
<name>A0A3N2B9M4_9MICO</name>
<proteinExistence type="predicted"/>
<dbReference type="Pfam" id="PF02300">
    <property type="entry name" value="Fumarate_red_C"/>
    <property type="match status" value="1"/>
</dbReference>
<evidence type="ECO:0000256" key="1">
    <source>
        <dbReference type="ARBA" id="ARBA00022475"/>
    </source>
</evidence>
<evidence type="ECO:0000256" key="4">
    <source>
        <dbReference type="ARBA" id="ARBA00023136"/>
    </source>
</evidence>
<feature type="transmembrane region" description="Helical" evidence="6">
    <location>
        <begin position="80"/>
        <end position="99"/>
    </location>
</feature>
<keyword evidence="8" id="KW-1185">Reference proteome</keyword>
<dbReference type="Proteomes" id="UP000280668">
    <property type="component" value="Unassembled WGS sequence"/>
</dbReference>
<dbReference type="GO" id="GO:0016020">
    <property type="term" value="C:membrane"/>
    <property type="evidence" value="ECO:0007669"/>
    <property type="project" value="InterPro"/>
</dbReference>
<feature type="region of interest" description="Disordered" evidence="5">
    <location>
        <begin position="1"/>
        <end position="28"/>
    </location>
</feature>
<dbReference type="OrthoDB" id="5149990at2"/>
<keyword evidence="2 6" id="KW-0812">Transmembrane</keyword>
<feature type="transmembrane region" description="Helical" evidence="6">
    <location>
        <begin position="119"/>
        <end position="140"/>
    </location>
</feature>
<comment type="caution">
    <text evidence="7">The sequence shown here is derived from an EMBL/GenBank/DDBJ whole genome shotgun (WGS) entry which is preliminary data.</text>
</comment>
<dbReference type="RefSeq" id="WP_123302611.1">
    <property type="nucleotide sequence ID" value="NZ_RKHK01000001.1"/>
</dbReference>
<dbReference type="InterPro" id="IPR003510">
    <property type="entry name" value="Fumarate_red_C"/>
</dbReference>
<dbReference type="AlphaFoldDB" id="A0A3N2B9M4"/>
<keyword evidence="3 6" id="KW-1133">Transmembrane helix</keyword>
<evidence type="ECO:0000256" key="2">
    <source>
        <dbReference type="ARBA" id="ARBA00022692"/>
    </source>
</evidence>
<dbReference type="Gene3D" id="1.20.1300.10">
    <property type="entry name" value="Fumarate reductase/succinate dehydrogenase, transmembrane subunit"/>
    <property type="match status" value="1"/>
</dbReference>
<reference evidence="7 8" key="1">
    <citation type="submission" date="2018-11" db="EMBL/GenBank/DDBJ databases">
        <title>Sequencing the genomes of 1000 actinobacteria strains.</title>
        <authorList>
            <person name="Klenk H.-P."/>
        </authorList>
    </citation>
    <scope>NUCLEOTIDE SEQUENCE [LARGE SCALE GENOMIC DNA]</scope>
    <source>
        <strain evidence="7 8">DSM 11294</strain>
    </source>
</reference>